<accession>A0A3S0ZDC1</accession>
<evidence type="ECO:0000313" key="2">
    <source>
        <dbReference type="EMBL" id="RUR45105.1"/>
    </source>
</evidence>
<dbReference type="EMBL" id="RZHD01000006">
    <property type="protein sequence ID" value="RUR45105.1"/>
    <property type="molecule type" value="Genomic_DNA"/>
</dbReference>
<name>A0A3S0ZDC1_9GAMM</name>
<keyword evidence="3" id="KW-1185">Reference proteome</keyword>
<comment type="caution">
    <text evidence="2">The sequence shown here is derived from an EMBL/GenBank/DDBJ whole genome shotgun (WGS) entry which is preliminary data.</text>
</comment>
<gene>
    <name evidence="2" type="ORF">ELY37_13670</name>
</gene>
<feature type="domain" description="Putative metallopeptidase" evidence="1">
    <location>
        <begin position="42"/>
        <end position="131"/>
    </location>
</feature>
<dbReference type="PANTHER" id="PTHR38730:SF1">
    <property type="entry name" value="SLL7028 PROTEIN"/>
    <property type="match status" value="1"/>
</dbReference>
<dbReference type="OrthoDB" id="9761650at2"/>
<sequence>MDMLVRSSSVMADTQQELAKWQADRAYWAETLPIMEMLSEFLTLTPVLQQQIATASTDGRHLYFCPHYSATLSDESRRFLHAHLIWHCVAGHLTAPLVANRHRWHLACDHEVNVLLMALGLTLPLNTLLFPACVDRSAIDVYRWLEGHPNTSLETTADIHPAALWDYLPNAFPDHRMTALWRRRAHLIARDSDALPERVAKFCEAR</sequence>
<dbReference type="PANTHER" id="PTHR38730">
    <property type="entry name" value="SLL7028 PROTEIN"/>
    <property type="match status" value="1"/>
</dbReference>
<proteinExistence type="predicted"/>
<evidence type="ECO:0000313" key="3">
    <source>
        <dbReference type="Proteomes" id="UP000286912"/>
    </source>
</evidence>
<dbReference type="AlphaFoldDB" id="A0A3S0ZDC1"/>
<protein>
    <recommendedName>
        <fullName evidence="1">Putative metallopeptidase domain-containing protein</fullName>
    </recommendedName>
</protein>
<organism evidence="2 3">
    <name type="scientific">Vreelandella populi</name>
    <dbReference type="NCBI Taxonomy" id="2498858"/>
    <lineage>
        <taxon>Bacteria</taxon>
        <taxon>Pseudomonadati</taxon>
        <taxon>Pseudomonadota</taxon>
        <taxon>Gammaproteobacteria</taxon>
        <taxon>Oceanospirillales</taxon>
        <taxon>Halomonadaceae</taxon>
        <taxon>Vreelandella</taxon>
    </lineage>
</organism>
<dbReference type="Pfam" id="PF13203">
    <property type="entry name" value="DUF2201_N"/>
    <property type="match status" value="1"/>
</dbReference>
<dbReference type="InterPro" id="IPR025154">
    <property type="entry name" value="Put_metallopeptidase_dom"/>
</dbReference>
<dbReference type="Proteomes" id="UP000286912">
    <property type="component" value="Unassembled WGS sequence"/>
</dbReference>
<reference evidence="2 3" key="1">
    <citation type="submission" date="2018-12" db="EMBL/GenBank/DDBJ databases">
        <title>three novel Halomonas strain isolated from plants.</title>
        <authorList>
            <person name="Sun C."/>
        </authorList>
    </citation>
    <scope>NUCLEOTIDE SEQUENCE [LARGE SCALE GENOMIC DNA]</scope>
    <source>
        <strain evidence="2 3">RC</strain>
    </source>
</reference>
<dbReference type="RefSeq" id="WP_126981855.1">
    <property type="nucleotide sequence ID" value="NZ_RZHD01000006.1"/>
</dbReference>
<evidence type="ECO:0000259" key="1">
    <source>
        <dbReference type="Pfam" id="PF13203"/>
    </source>
</evidence>